<dbReference type="Proteomes" id="UP000005365">
    <property type="component" value="Unassembled WGS sequence"/>
</dbReference>
<dbReference type="AlphaFoldDB" id="C6M2L5"/>
<name>C6M2L5_NEISI</name>
<organism evidence="1 2">
    <name type="scientific">Neisseria sicca ATCC 29256</name>
    <dbReference type="NCBI Taxonomy" id="547045"/>
    <lineage>
        <taxon>Bacteria</taxon>
        <taxon>Pseudomonadati</taxon>
        <taxon>Pseudomonadota</taxon>
        <taxon>Betaproteobacteria</taxon>
        <taxon>Neisseriales</taxon>
        <taxon>Neisseriaceae</taxon>
        <taxon>Neisseria</taxon>
    </lineage>
</organism>
<comment type="caution">
    <text evidence="1">The sequence shown here is derived from an EMBL/GenBank/DDBJ whole genome shotgun (WGS) entry which is preliminary data.</text>
</comment>
<accession>C6M2L5</accession>
<proteinExistence type="predicted"/>
<protein>
    <submittedName>
        <fullName evidence="1">Uncharacterized protein</fullName>
    </submittedName>
</protein>
<dbReference type="EMBL" id="ACKO02000003">
    <property type="protein sequence ID" value="EET45536.1"/>
    <property type="molecule type" value="Genomic_DNA"/>
</dbReference>
<evidence type="ECO:0000313" key="1">
    <source>
        <dbReference type="EMBL" id="EET45536.1"/>
    </source>
</evidence>
<reference evidence="1" key="1">
    <citation type="submission" date="2009-07" db="EMBL/GenBank/DDBJ databases">
        <authorList>
            <person name="Weinstock G."/>
            <person name="Sodergren E."/>
            <person name="Clifton S."/>
            <person name="Fulton L."/>
            <person name="Fulton B."/>
            <person name="Courtney L."/>
            <person name="Fronick C."/>
            <person name="Harrison M."/>
            <person name="Strong C."/>
            <person name="Farmer C."/>
            <person name="Delahaunty K."/>
            <person name="Markovic C."/>
            <person name="Hall O."/>
            <person name="Minx P."/>
            <person name="Tomlinson C."/>
            <person name="Mitreva M."/>
            <person name="Nelson J."/>
            <person name="Hou S."/>
            <person name="Wollam A."/>
            <person name="Pepin K.H."/>
            <person name="Johnson M."/>
            <person name="Bhonagiri V."/>
            <person name="Nash W.E."/>
            <person name="Warren W."/>
            <person name="Chinwalla A."/>
            <person name="Mardis E.R."/>
            <person name="Wilson R.K."/>
        </authorList>
    </citation>
    <scope>NUCLEOTIDE SEQUENCE [LARGE SCALE GENOMIC DNA]</scope>
    <source>
        <strain evidence="1">ATCC 29256</strain>
    </source>
</reference>
<evidence type="ECO:0000313" key="2">
    <source>
        <dbReference type="Proteomes" id="UP000005365"/>
    </source>
</evidence>
<sequence length="42" mass="4840">MSKQTSRKYLKIASNHRSFRLDGNVLRSEPNRSNTYLASLLS</sequence>
<keyword evidence="2" id="KW-1185">Reference proteome</keyword>
<gene>
    <name evidence="1" type="ORF">NEISICOT_00754</name>
</gene>